<dbReference type="Proteomes" id="UP000009005">
    <property type="component" value="Chromosome"/>
</dbReference>
<organism evidence="1 2">
    <name type="scientific">Mycoplasma wenyonii (strain Massachusetts)</name>
    <name type="common">Eperythrozoon wenyonii</name>
    <dbReference type="NCBI Taxonomy" id="1197325"/>
    <lineage>
        <taxon>Bacteria</taxon>
        <taxon>Bacillati</taxon>
        <taxon>Mycoplasmatota</taxon>
        <taxon>Mollicutes</taxon>
        <taxon>Mycoplasmataceae</taxon>
        <taxon>Mycoplasma</taxon>
    </lineage>
</organism>
<protein>
    <submittedName>
        <fullName evidence="1">Uncharacterized protein</fullName>
    </submittedName>
</protein>
<dbReference type="EMBL" id="CP003703">
    <property type="protein sequence ID" value="AFN65338.1"/>
    <property type="molecule type" value="Genomic_DNA"/>
</dbReference>
<evidence type="ECO:0000313" key="2">
    <source>
        <dbReference type="Proteomes" id="UP000009005"/>
    </source>
</evidence>
<sequence>MFFLKPFLLVLGGATGIVGFSSLSSLDWDPSNVWRTGSKKKFYLFTCSQRPKDGEEKTGKQWITSDIWIYLTLKDSSSGVTEGTQLQLRGIGSYKKFHHKKLVGSHWNRDEDLHQEIKGTVHSTSQEARFSLTVNKTTGNSRLGESGGGEDAYEYGDMVMCDQQLFKFSNYGTSGEEKYAQLSKVKFSLEKCGNTENNYKGKQGCSIKIDSGDTGLQWAYGFKPIVI</sequence>
<evidence type="ECO:0000313" key="1">
    <source>
        <dbReference type="EMBL" id="AFN65338.1"/>
    </source>
</evidence>
<name>I6Z6W8_MYCWM</name>
<reference evidence="1 2" key="1">
    <citation type="journal article" date="2012" name="J. Bacteriol.">
        <title>Complete genome sequence of Mycoplasma wenyonii strain Massachusetts.</title>
        <authorList>
            <person name="Dos Santos A.P."/>
            <person name="Guimaraes A.M."/>
            <person name="do Nascimento N.C."/>
            <person name="Sanmiguel P.J."/>
            <person name="Messick J.B."/>
        </authorList>
    </citation>
    <scope>NUCLEOTIDE SEQUENCE [LARGE SCALE GENOMIC DNA]</scope>
    <source>
        <strain evidence="1 2">Massachusetts</strain>
    </source>
</reference>
<dbReference type="PATRIC" id="fig|1197325.3.peg.597"/>
<keyword evidence="2" id="KW-1185">Reference proteome</keyword>
<dbReference type="HOGENOM" id="CLU_1208739_0_0_14"/>
<proteinExistence type="predicted"/>
<dbReference type="AlphaFoldDB" id="I6Z6W8"/>
<accession>I6Z6W8</accession>
<dbReference type="RefSeq" id="WP_014850047.1">
    <property type="nucleotide sequence ID" value="NC_018149.1"/>
</dbReference>
<gene>
    <name evidence="1" type="ordered locus">WEN_02775</name>
</gene>
<dbReference type="KEGG" id="mwe:WEN_02775"/>